<proteinExistence type="predicted"/>
<sequence length="1320" mass="149700">MDAYYEFLEPSRVSHCVGCNFISPTTKHLVVAKTSLLQVFEVTGTSKRGFKLRLLDQFKLYGTVTALRKFRTVDSPDLDYILVATKAAKVSMIRWDHQTHSIATESLHYYEKSIQAATYETLDETELIVEPNRYSCFCVRFKNLLTFLPFSTPDDDDDDMDDEGETKKQKYVPGFDSEVFGSSFMVDAQTLEPSIGTIVDMQFLHNYREPTVAILSLKAATWTGLLPKVKDNITYHVMTIDLATKATTTVLKIENLPFDIDRLVPLSHPLNGCLLLGCNEIIHVDNGGIVRRLAVNKYTEDITASVKNYHDQTDLNLMLENCAVIPLPNDNRVLLSLLTGSLFHINFDVDIKTIKRFALEPVLETHYSSVDLTYPGQPAFLDSNLLFIANNNGNSPLLEVKYLRNEEVTEKVQSNGKEDMDGDEELYDDDNAGEKIVIRQGDIKYFKHDELINHGPVSDFTLGKYSTEKFKANLINPNLNDVCIVSNGGSHKQSCLNIFAPSVQPIIRSSLTFSQVNRMWNINNKYLITSDDVNLKSEIFQIEKSYSRLKSKDFINDEMTIAMHELNNGKYILQITPKHIEVFNSKFKRHMSFEDELKDAMKEDQIISSTVHDDYLMIFFASGEVLIYSVNTHTETLTKINIPQILSDTIITTGYVTNSRLLNAVTKDSNLLIKGTKRKHGGRVAGEEKQEKDLGPLLKMFVLVTGDNRVVAFGRDHNERCYQLNDVDKFSDELNLGFFEPRDTYPDPFIKQIVFNEIGDQYSKEEYLTILTVGGEIYMYKLFFDGLNFKLKKEKDLLITGAPDNAYPAGTSIERRLVYIPLVSGFSSIFVTGVVPYFITRTRHSIPRIFKFTKIAAQSFASFSDSKVSNGLIFLDNAKNARICELSRDFNYDNNLPVKKVPIGETVKSVTYHELSNTYVVSTYREIPYNALDEEGNPIAGLKKDKPSANSYKGSLKLISPYNWTVIETVELRDNEIAMTVKSMVLDIGSSTKRFKHRKELLVVGTGRYRMEDLGANGAFKIYEIIDIIPEPGKPETNHKFKEYNTEDTKGAVTSMCEVSGRFLVAQGQKIIVRDVQDDGVVPVAFLDTSVYVSEAKSFGNLVILGDTLKSVWLAGFDAEPFRMIMLGKDLQSVDVSCAEFISKDEEIYILIAGNNNVMHLVQFDPEDPTSSNGQRLVHRASFNVSSSTTCMRMVPKNEEINTQYSDVFQTVGSTIDGSFFTVFPVNEFTYRRMYIIQQQLTDKEYHYCGLNPRLNRFGGEAFDDSQTGVKPILDHQVIKRYAKLNEDRKQTIAQKVSSKGVYQEIWKDLIEFENVLKIM</sequence>
<gene>
    <name evidence="1" type="primary">CFT1</name>
    <name evidence="1" type="ORF">QFC19_003491</name>
</gene>
<comment type="caution">
    <text evidence="1">The sequence shown here is derived from an EMBL/GenBank/DDBJ whole genome shotgun (WGS) entry which is preliminary data.</text>
</comment>
<dbReference type="Proteomes" id="UP001241377">
    <property type="component" value="Unassembled WGS sequence"/>
</dbReference>
<dbReference type="EMBL" id="JASBWR010000033">
    <property type="protein sequence ID" value="KAJ9105716.1"/>
    <property type="molecule type" value="Genomic_DNA"/>
</dbReference>
<accession>A0ACC2W4F4</accession>
<keyword evidence="2" id="KW-1185">Reference proteome</keyword>
<reference evidence="1" key="1">
    <citation type="submission" date="2023-04" db="EMBL/GenBank/DDBJ databases">
        <title>Draft Genome sequencing of Naganishia species isolated from polar environments using Oxford Nanopore Technology.</title>
        <authorList>
            <person name="Leo P."/>
            <person name="Venkateswaran K."/>
        </authorList>
    </citation>
    <scope>NUCLEOTIDE SEQUENCE</scope>
    <source>
        <strain evidence="1">MNA-CCFEE 5261</strain>
    </source>
</reference>
<evidence type="ECO:0000313" key="2">
    <source>
        <dbReference type="Proteomes" id="UP001241377"/>
    </source>
</evidence>
<protein>
    <submittedName>
        <fullName evidence="1">mRNA cleavage and polyadenylation factor subunit</fullName>
    </submittedName>
</protein>
<evidence type="ECO:0000313" key="1">
    <source>
        <dbReference type="EMBL" id="KAJ9105716.1"/>
    </source>
</evidence>
<organism evidence="1 2">
    <name type="scientific">Naganishia cerealis</name>
    <dbReference type="NCBI Taxonomy" id="610337"/>
    <lineage>
        <taxon>Eukaryota</taxon>
        <taxon>Fungi</taxon>
        <taxon>Dikarya</taxon>
        <taxon>Basidiomycota</taxon>
        <taxon>Agaricomycotina</taxon>
        <taxon>Tremellomycetes</taxon>
        <taxon>Filobasidiales</taxon>
        <taxon>Filobasidiaceae</taxon>
        <taxon>Naganishia</taxon>
    </lineage>
</organism>
<name>A0ACC2W4F4_9TREE</name>